<keyword evidence="4" id="KW-0804">Transcription</keyword>
<dbReference type="PANTHER" id="PTHR10019">
    <property type="entry name" value="SNF5"/>
    <property type="match status" value="1"/>
</dbReference>
<organism evidence="7 8">
    <name type="scientific">Myxozyma melibiosi</name>
    <dbReference type="NCBI Taxonomy" id="54550"/>
    <lineage>
        <taxon>Eukaryota</taxon>
        <taxon>Fungi</taxon>
        <taxon>Dikarya</taxon>
        <taxon>Ascomycota</taxon>
        <taxon>Saccharomycotina</taxon>
        <taxon>Lipomycetes</taxon>
        <taxon>Lipomycetales</taxon>
        <taxon>Lipomycetaceae</taxon>
        <taxon>Myxozyma</taxon>
    </lineage>
</organism>
<accession>A0ABR1F7E5</accession>
<name>A0ABR1F7E5_9ASCO</name>
<keyword evidence="5" id="KW-0539">Nucleus</keyword>
<evidence type="ECO:0000313" key="8">
    <source>
        <dbReference type="Proteomes" id="UP001498771"/>
    </source>
</evidence>
<evidence type="ECO:0000256" key="1">
    <source>
        <dbReference type="ARBA" id="ARBA00004123"/>
    </source>
</evidence>
<evidence type="ECO:0008006" key="9">
    <source>
        <dbReference type="Google" id="ProtNLM"/>
    </source>
</evidence>
<evidence type="ECO:0000256" key="5">
    <source>
        <dbReference type="ARBA" id="ARBA00023242"/>
    </source>
</evidence>
<feature type="compositionally biased region" description="Low complexity" evidence="6">
    <location>
        <begin position="37"/>
        <end position="56"/>
    </location>
</feature>
<evidence type="ECO:0000256" key="2">
    <source>
        <dbReference type="ARBA" id="ARBA00010239"/>
    </source>
</evidence>
<dbReference type="GeneID" id="90038194"/>
<dbReference type="InterPro" id="IPR006939">
    <property type="entry name" value="SNF5"/>
</dbReference>
<dbReference type="Proteomes" id="UP001498771">
    <property type="component" value="Unassembled WGS sequence"/>
</dbReference>
<keyword evidence="8" id="KW-1185">Reference proteome</keyword>
<evidence type="ECO:0000313" key="7">
    <source>
        <dbReference type="EMBL" id="KAK7205033.1"/>
    </source>
</evidence>
<dbReference type="EMBL" id="JBBJBU010000006">
    <property type="protein sequence ID" value="KAK7205033.1"/>
    <property type="molecule type" value="Genomic_DNA"/>
</dbReference>
<sequence length="599" mass="67862">MSRPLAAPWLTDGQNAVSSTTPSFGGAFSNATPPFQPQQQQQQPQQQQQQQQQELQQELHHQQELQLQPDITRQDSANLLANNPDDQQLPSQTPSQQTQHQPPPPDSQLPSQEPQPQQSDQRPTKRTKTTQELAYEQYVTRDALQAAAFKDHTDRHIAFLRQKRQEIEYYESLRPIRQTNPGAVFGQGYLGFGNGITSSKPGIIGPRDRRRLGRISRELRISREEMHRQSQADEMLVPVRLDMEFDKARLRDTFTWNMHERAIPLDIFSENLCEDYNFPLHHVPQIVRAISEQISDFQPHIFDPSVAKTVDPSLPYTAYKDDDMRVMIKLDITVGQHNLVDQFEALAPPEFLTAISHAIREQTQLFTKSLLLVGHPFDGRPVEDDEIRRELCPSITDLVRPKHQLRDYTPVLYELTEAELGKADKDSERENRWKRRQGRAVGRRGGIVLPDLREPMRTFRTPLISSVLPCAIKQPTPPSPQLDTSDEGEFHYGSSTRRTRHAAPHFPHAQPAHHPPPAPAPVQHHAHHAAARHHNPHNSPAQPIPAPLPPQVSEAIASSASASAAPSPSLRSDGELSLIVKLRGRKIKQWMIANAGRFK</sequence>
<feature type="compositionally biased region" description="Low complexity" evidence="6">
    <location>
        <begin position="108"/>
        <end position="121"/>
    </location>
</feature>
<protein>
    <recommendedName>
        <fullName evidence="9">SNF5-domain-containing protein</fullName>
    </recommendedName>
</protein>
<comment type="caution">
    <text evidence="7">The sequence shown here is derived from an EMBL/GenBank/DDBJ whole genome shotgun (WGS) entry which is preliminary data.</text>
</comment>
<feature type="region of interest" description="Disordered" evidence="6">
    <location>
        <begin position="470"/>
        <end position="572"/>
    </location>
</feature>
<dbReference type="RefSeq" id="XP_064768066.1">
    <property type="nucleotide sequence ID" value="XM_064912682.1"/>
</dbReference>
<feature type="region of interest" description="Disordered" evidence="6">
    <location>
        <begin position="1"/>
        <end position="132"/>
    </location>
</feature>
<evidence type="ECO:0000256" key="3">
    <source>
        <dbReference type="ARBA" id="ARBA00023015"/>
    </source>
</evidence>
<comment type="subcellular location">
    <subcellularLocation>
        <location evidence="1">Nucleus</location>
    </subcellularLocation>
</comment>
<keyword evidence="3" id="KW-0805">Transcription regulation</keyword>
<gene>
    <name evidence="7" type="ORF">BZA70DRAFT_278921</name>
</gene>
<comment type="similarity">
    <text evidence="2">Belongs to the SNF5 family.</text>
</comment>
<evidence type="ECO:0000256" key="4">
    <source>
        <dbReference type="ARBA" id="ARBA00023163"/>
    </source>
</evidence>
<feature type="compositionally biased region" description="Polar residues" evidence="6">
    <location>
        <begin position="12"/>
        <end position="33"/>
    </location>
</feature>
<dbReference type="Pfam" id="PF04855">
    <property type="entry name" value="SNF5"/>
    <property type="match status" value="2"/>
</dbReference>
<feature type="compositionally biased region" description="Low complexity" evidence="6">
    <location>
        <begin position="84"/>
        <end position="100"/>
    </location>
</feature>
<feature type="compositionally biased region" description="Basic residues" evidence="6">
    <location>
        <begin position="524"/>
        <end position="536"/>
    </location>
</feature>
<reference evidence="7 8" key="1">
    <citation type="submission" date="2024-03" db="EMBL/GenBank/DDBJ databases">
        <title>Genome-scale model development and genomic sequencing of the oleaginous clade Lipomyces.</title>
        <authorList>
            <consortium name="Lawrence Berkeley National Laboratory"/>
            <person name="Czajka J.J."/>
            <person name="Han Y."/>
            <person name="Kim J."/>
            <person name="Mondo S.J."/>
            <person name="Hofstad B.A."/>
            <person name="Robles A."/>
            <person name="Haridas S."/>
            <person name="Riley R."/>
            <person name="LaButti K."/>
            <person name="Pangilinan J."/>
            <person name="Andreopoulos W."/>
            <person name="Lipzen A."/>
            <person name="Yan J."/>
            <person name="Wang M."/>
            <person name="Ng V."/>
            <person name="Grigoriev I.V."/>
            <person name="Spatafora J.W."/>
            <person name="Magnuson J.K."/>
            <person name="Baker S.E."/>
            <person name="Pomraning K.R."/>
        </authorList>
    </citation>
    <scope>NUCLEOTIDE SEQUENCE [LARGE SCALE GENOMIC DNA]</scope>
    <source>
        <strain evidence="7 8">Phaff 52-87</strain>
    </source>
</reference>
<feature type="compositionally biased region" description="Low complexity" evidence="6">
    <location>
        <begin position="555"/>
        <end position="569"/>
    </location>
</feature>
<proteinExistence type="inferred from homology"/>
<evidence type="ECO:0000256" key="6">
    <source>
        <dbReference type="SAM" id="MobiDB-lite"/>
    </source>
</evidence>